<dbReference type="eggNOG" id="ENOG502R3HN">
    <property type="taxonomic scope" value="Eukaryota"/>
</dbReference>
<dbReference type="PANTHER" id="PTHR34483:SF2">
    <property type="entry name" value="OS09G0130700 PROTEIN"/>
    <property type="match status" value="1"/>
</dbReference>
<feature type="transmembrane region" description="Helical" evidence="1">
    <location>
        <begin position="12"/>
        <end position="35"/>
    </location>
</feature>
<feature type="transmembrane region" description="Helical" evidence="1">
    <location>
        <begin position="211"/>
        <end position="238"/>
    </location>
</feature>
<name>K4A1M8_SETIT</name>
<sequence length="313" mass="34123">KSLLLPTQDDRLFATTFLLLFAHTFVSIAVAVHYAHPLATSILSDVKALKAAAATSHNYDRAVVGTTWEHGKKLFLIYLAYVASKLATQLAVTLAASATYSGEHLTRKVVKERIGGLLGTAAFAGVLELSLTALLVARTSRIHMDLLIINHGIFVWLHAVLSGSSTLRLPRHGDPGERRRVGGRQRLPQRVVVWTLRRAWQLMKARTKEEAAVLVFVVNLLPAVVYPAPVYAFSFVYPADEYSLYYPVDRFSISNEDVWLIGVVSGSGLPTVGAQLFSMVTATVFCGLSMGSNAGGAACPFDEMNASMRETHH</sequence>
<feature type="transmembrane region" description="Helical" evidence="1">
    <location>
        <begin position="114"/>
        <end position="136"/>
    </location>
</feature>
<dbReference type="EnsemblPlants" id="KQL23251">
    <property type="protein sequence ID" value="KQL23251"/>
    <property type="gene ID" value="SETIT_032772mg"/>
</dbReference>
<accession>K4A1M8</accession>
<feature type="transmembrane region" description="Helical" evidence="1">
    <location>
        <begin position="75"/>
        <end position="102"/>
    </location>
</feature>
<feature type="transmembrane region" description="Helical" evidence="1">
    <location>
        <begin position="142"/>
        <end position="161"/>
    </location>
</feature>
<keyword evidence="1" id="KW-0812">Transmembrane</keyword>
<dbReference type="AlphaFoldDB" id="K4A1M8"/>
<feature type="transmembrane region" description="Helical" evidence="1">
    <location>
        <begin position="258"/>
        <end position="285"/>
    </location>
</feature>
<evidence type="ECO:0000313" key="2">
    <source>
        <dbReference type="EnsemblPlants" id="KQL23251"/>
    </source>
</evidence>
<dbReference type="Gramene" id="KQL23251">
    <property type="protein sequence ID" value="KQL23251"/>
    <property type="gene ID" value="SETIT_032772mg"/>
</dbReference>
<keyword evidence="1" id="KW-0472">Membrane</keyword>
<keyword evidence="1" id="KW-1133">Transmembrane helix</keyword>
<keyword evidence="3" id="KW-1185">Reference proteome</keyword>
<dbReference type="EMBL" id="AGNK02000818">
    <property type="status" value="NOT_ANNOTATED_CDS"/>
    <property type="molecule type" value="Genomic_DNA"/>
</dbReference>
<reference evidence="3" key="1">
    <citation type="journal article" date="2012" name="Nat. Biotechnol.">
        <title>Reference genome sequence of the model plant Setaria.</title>
        <authorList>
            <person name="Bennetzen J.L."/>
            <person name="Schmutz J."/>
            <person name="Wang H."/>
            <person name="Percifield R."/>
            <person name="Hawkins J."/>
            <person name="Pontaroli A.C."/>
            <person name="Estep M."/>
            <person name="Feng L."/>
            <person name="Vaughn J.N."/>
            <person name="Grimwood J."/>
            <person name="Jenkins J."/>
            <person name="Barry K."/>
            <person name="Lindquist E."/>
            <person name="Hellsten U."/>
            <person name="Deshpande S."/>
            <person name="Wang X."/>
            <person name="Wu X."/>
            <person name="Mitros T."/>
            <person name="Triplett J."/>
            <person name="Yang X."/>
            <person name="Ye C.Y."/>
            <person name="Mauro-Herrera M."/>
            <person name="Wang L."/>
            <person name="Li P."/>
            <person name="Sharma M."/>
            <person name="Sharma R."/>
            <person name="Ronald P.C."/>
            <person name="Panaud O."/>
            <person name="Kellogg E.A."/>
            <person name="Brutnell T.P."/>
            <person name="Doust A.N."/>
            <person name="Tuskan G.A."/>
            <person name="Rokhsar D."/>
            <person name="Devos K.M."/>
        </authorList>
    </citation>
    <scope>NUCLEOTIDE SEQUENCE [LARGE SCALE GENOMIC DNA]</scope>
    <source>
        <strain evidence="3">cv. Yugu1</strain>
    </source>
</reference>
<evidence type="ECO:0000256" key="1">
    <source>
        <dbReference type="SAM" id="Phobius"/>
    </source>
</evidence>
<dbReference type="PANTHER" id="PTHR34483">
    <property type="entry name" value="OS09G0129800 PROTEIN"/>
    <property type="match status" value="1"/>
</dbReference>
<organism evidence="2 3">
    <name type="scientific">Setaria italica</name>
    <name type="common">Foxtail millet</name>
    <name type="synonym">Panicum italicum</name>
    <dbReference type="NCBI Taxonomy" id="4555"/>
    <lineage>
        <taxon>Eukaryota</taxon>
        <taxon>Viridiplantae</taxon>
        <taxon>Streptophyta</taxon>
        <taxon>Embryophyta</taxon>
        <taxon>Tracheophyta</taxon>
        <taxon>Spermatophyta</taxon>
        <taxon>Magnoliopsida</taxon>
        <taxon>Liliopsida</taxon>
        <taxon>Poales</taxon>
        <taxon>Poaceae</taxon>
        <taxon>PACMAD clade</taxon>
        <taxon>Panicoideae</taxon>
        <taxon>Panicodae</taxon>
        <taxon>Paniceae</taxon>
        <taxon>Cenchrinae</taxon>
        <taxon>Setaria</taxon>
    </lineage>
</organism>
<dbReference type="Proteomes" id="UP000004995">
    <property type="component" value="Unassembled WGS sequence"/>
</dbReference>
<dbReference type="InParanoid" id="K4A1M8"/>
<proteinExistence type="predicted"/>
<protein>
    <submittedName>
        <fullName evidence="2">Uncharacterized protein</fullName>
    </submittedName>
</protein>
<evidence type="ECO:0000313" key="3">
    <source>
        <dbReference type="Proteomes" id="UP000004995"/>
    </source>
</evidence>
<reference evidence="2" key="2">
    <citation type="submission" date="2018-08" db="UniProtKB">
        <authorList>
            <consortium name="EnsemblPlants"/>
        </authorList>
    </citation>
    <scope>IDENTIFICATION</scope>
    <source>
        <strain evidence="2">Yugu1</strain>
    </source>
</reference>
<dbReference type="OMA" id="HYESVMP"/>
<dbReference type="HOGENOM" id="CLU_077322_0_0_1"/>